<evidence type="ECO:0000313" key="3">
    <source>
        <dbReference type="Proteomes" id="UP000824120"/>
    </source>
</evidence>
<reference evidence="2 3" key="1">
    <citation type="submission" date="2020-09" db="EMBL/GenBank/DDBJ databases">
        <title>De no assembly of potato wild relative species, Solanum commersonii.</title>
        <authorList>
            <person name="Cho K."/>
        </authorList>
    </citation>
    <scope>NUCLEOTIDE SEQUENCE [LARGE SCALE GENOMIC DNA]</scope>
    <source>
        <strain evidence="2">LZ3.2</strain>
        <tissue evidence="2">Leaf</tissue>
    </source>
</reference>
<feature type="compositionally biased region" description="Basic and acidic residues" evidence="1">
    <location>
        <begin position="75"/>
        <end position="86"/>
    </location>
</feature>
<dbReference type="AlphaFoldDB" id="A0A9J5XXD3"/>
<proteinExistence type="predicted"/>
<sequence>MVPKSIEVTSEGFVNIIPIWCEALLPMKIEGESEGAGYGSEGNEGRTLFSEGSNSPQIKPRARGHLENEEFSNWKARDGHSKHRDNCKLINPVHTISFEKLGTQDKEEQQIFQFEQTKESLVAVESTVVERGELKSIQLKLQRENTNIVAEDATPLKIQLPTEQNA</sequence>
<protein>
    <submittedName>
        <fullName evidence="2">Uncharacterized protein</fullName>
    </submittedName>
</protein>
<name>A0A9J5XXD3_SOLCO</name>
<evidence type="ECO:0000313" key="2">
    <source>
        <dbReference type="EMBL" id="KAG5591872.1"/>
    </source>
</evidence>
<gene>
    <name evidence="2" type="ORF">H5410_042386</name>
</gene>
<dbReference type="EMBL" id="JACXVP010000008">
    <property type="protein sequence ID" value="KAG5591872.1"/>
    <property type="molecule type" value="Genomic_DNA"/>
</dbReference>
<evidence type="ECO:0000256" key="1">
    <source>
        <dbReference type="SAM" id="MobiDB-lite"/>
    </source>
</evidence>
<feature type="region of interest" description="Disordered" evidence="1">
    <location>
        <begin position="49"/>
        <end position="86"/>
    </location>
</feature>
<accession>A0A9J5XXD3</accession>
<organism evidence="2 3">
    <name type="scientific">Solanum commersonii</name>
    <name type="common">Commerson's wild potato</name>
    <name type="synonym">Commerson's nightshade</name>
    <dbReference type="NCBI Taxonomy" id="4109"/>
    <lineage>
        <taxon>Eukaryota</taxon>
        <taxon>Viridiplantae</taxon>
        <taxon>Streptophyta</taxon>
        <taxon>Embryophyta</taxon>
        <taxon>Tracheophyta</taxon>
        <taxon>Spermatophyta</taxon>
        <taxon>Magnoliopsida</taxon>
        <taxon>eudicotyledons</taxon>
        <taxon>Gunneridae</taxon>
        <taxon>Pentapetalae</taxon>
        <taxon>asterids</taxon>
        <taxon>lamiids</taxon>
        <taxon>Solanales</taxon>
        <taxon>Solanaceae</taxon>
        <taxon>Solanoideae</taxon>
        <taxon>Solaneae</taxon>
        <taxon>Solanum</taxon>
    </lineage>
</organism>
<comment type="caution">
    <text evidence="2">The sequence shown here is derived from an EMBL/GenBank/DDBJ whole genome shotgun (WGS) entry which is preliminary data.</text>
</comment>
<keyword evidence="3" id="KW-1185">Reference proteome</keyword>
<dbReference type="Proteomes" id="UP000824120">
    <property type="component" value="Chromosome 8"/>
</dbReference>